<feature type="transmembrane region" description="Helical" evidence="1">
    <location>
        <begin position="7"/>
        <end position="25"/>
    </location>
</feature>
<dbReference type="Proteomes" id="UP000625976">
    <property type="component" value="Unassembled WGS sequence"/>
</dbReference>
<feature type="transmembrane region" description="Helical" evidence="1">
    <location>
        <begin position="37"/>
        <end position="56"/>
    </location>
</feature>
<gene>
    <name evidence="2" type="ORF">GCM10010976_16940</name>
</gene>
<feature type="transmembrane region" description="Helical" evidence="1">
    <location>
        <begin position="139"/>
        <end position="156"/>
    </location>
</feature>
<dbReference type="AlphaFoldDB" id="A0A917GH49"/>
<comment type="caution">
    <text evidence="2">The sequence shown here is derived from an EMBL/GenBank/DDBJ whole genome shotgun (WGS) entry which is preliminary data.</text>
</comment>
<reference evidence="2" key="2">
    <citation type="submission" date="2020-09" db="EMBL/GenBank/DDBJ databases">
        <authorList>
            <person name="Sun Q."/>
            <person name="Zhou Y."/>
        </authorList>
    </citation>
    <scope>NUCLEOTIDE SEQUENCE</scope>
    <source>
        <strain evidence="2">CGMCC 1.12751</strain>
    </source>
</reference>
<name>A0A917GH49_9FLAO</name>
<evidence type="ECO:0000313" key="3">
    <source>
        <dbReference type="Proteomes" id="UP000625976"/>
    </source>
</evidence>
<accession>A0A917GH49</accession>
<keyword evidence="3" id="KW-1185">Reference proteome</keyword>
<dbReference type="RefSeq" id="WP_188463816.1">
    <property type="nucleotide sequence ID" value="NZ_BMFQ01000002.1"/>
</dbReference>
<keyword evidence="1" id="KW-1133">Transmembrane helix</keyword>
<proteinExistence type="predicted"/>
<feature type="transmembrane region" description="Helical" evidence="1">
    <location>
        <begin position="68"/>
        <end position="87"/>
    </location>
</feature>
<evidence type="ECO:0000256" key="1">
    <source>
        <dbReference type="SAM" id="Phobius"/>
    </source>
</evidence>
<sequence>MKGHRVLRVFSVLSILLLQIAFLSLTLKEKYESENYVAILSILGICLTMYLAYLYLDFHYEDYVYEKITVAIWVPIGAIICFALNVYTGLGSVLAASITGVLASFIPCLNKKSYYLKDLPPAIYCGTFIGMSSMEISSSWNFVLAAGVLSGIYYILSKNLYIGIGGKLGTIAFGGVISVSLIYWLVQ</sequence>
<organism evidence="2 3">
    <name type="scientific">Bizionia arctica</name>
    <dbReference type="NCBI Taxonomy" id="1495645"/>
    <lineage>
        <taxon>Bacteria</taxon>
        <taxon>Pseudomonadati</taxon>
        <taxon>Bacteroidota</taxon>
        <taxon>Flavobacteriia</taxon>
        <taxon>Flavobacteriales</taxon>
        <taxon>Flavobacteriaceae</taxon>
        <taxon>Bizionia</taxon>
    </lineage>
</organism>
<reference evidence="2" key="1">
    <citation type="journal article" date="2014" name="Int. J. Syst. Evol. Microbiol.">
        <title>Complete genome sequence of Corynebacterium casei LMG S-19264T (=DSM 44701T), isolated from a smear-ripened cheese.</title>
        <authorList>
            <consortium name="US DOE Joint Genome Institute (JGI-PGF)"/>
            <person name="Walter F."/>
            <person name="Albersmeier A."/>
            <person name="Kalinowski J."/>
            <person name="Ruckert C."/>
        </authorList>
    </citation>
    <scope>NUCLEOTIDE SEQUENCE</scope>
    <source>
        <strain evidence="2">CGMCC 1.12751</strain>
    </source>
</reference>
<keyword evidence="1" id="KW-0812">Transmembrane</keyword>
<feature type="transmembrane region" description="Helical" evidence="1">
    <location>
        <begin position="168"/>
        <end position="186"/>
    </location>
</feature>
<protein>
    <submittedName>
        <fullName evidence="2">Uncharacterized protein</fullName>
    </submittedName>
</protein>
<keyword evidence="1" id="KW-0472">Membrane</keyword>
<dbReference type="EMBL" id="BMFQ01000002">
    <property type="protein sequence ID" value="GGG45973.1"/>
    <property type="molecule type" value="Genomic_DNA"/>
</dbReference>
<evidence type="ECO:0000313" key="2">
    <source>
        <dbReference type="EMBL" id="GGG45973.1"/>
    </source>
</evidence>